<dbReference type="Proteomes" id="UP001161497">
    <property type="component" value="Chromosome"/>
</dbReference>
<reference evidence="2" key="1">
    <citation type="submission" date="2023-03" db="EMBL/GenBank/DDBJ databases">
        <authorList>
            <person name="Cremers G."/>
            <person name="Picone N."/>
        </authorList>
    </citation>
    <scope>NUCLEOTIDE SEQUENCE</scope>
    <source>
        <strain evidence="2">Sample_alias</strain>
    </source>
</reference>
<organism evidence="2 3">
    <name type="scientific">Candidatus Methylacidiphilum fumarolicum</name>
    <dbReference type="NCBI Taxonomy" id="591154"/>
    <lineage>
        <taxon>Bacteria</taxon>
        <taxon>Pseudomonadati</taxon>
        <taxon>Verrucomicrobiota</taxon>
        <taxon>Methylacidiphilae</taxon>
        <taxon>Methylacidiphilales</taxon>
        <taxon>Methylacidiphilaceae</taxon>
        <taxon>Methylacidiphilum (ex Ratnadevi et al. 2023)</taxon>
    </lineage>
</organism>
<accession>A0ABN8XGA5</accession>
<dbReference type="RefSeq" id="WP_166791453.1">
    <property type="nucleotide sequence ID" value="NZ_JAHXRZ010000033.1"/>
</dbReference>
<evidence type="ECO:0000313" key="2">
    <source>
        <dbReference type="EMBL" id="CAI9086222.1"/>
    </source>
</evidence>
<dbReference type="EMBL" id="OX458932">
    <property type="protein sequence ID" value="CAI9086213.1"/>
    <property type="molecule type" value="Genomic_DNA"/>
</dbReference>
<keyword evidence="3" id="KW-1185">Reference proteome</keyword>
<name>A0ABN8XGA5_9BACT</name>
<dbReference type="EMBL" id="OX458932">
    <property type="protein sequence ID" value="CAI9086222.1"/>
    <property type="molecule type" value="Genomic_DNA"/>
</dbReference>
<gene>
    <name evidence="1" type="ORF">MFUM_1891</name>
    <name evidence="2" type="ORF">MFUM_1900</name>
</gene>
<protein>
    <submittedName>
        <fullName evidence="2">Uncharacterized protein</fullName>
    </submittedName>
</protein>
<evidence type="ECO:0000313" key="3">
    <source>
        <dbReference type="Proteomes" id="UP001161497"/>
    </source>
</evidence>
<proteinExistence type="predicted"/>
<evidence type="ECO:0000313" key="1">
    <source>
        <dbReference type="EMBL" id="CAI9086213.1"/>
    </source>
</evidence>
<sequence>MNGRIPFSGERDAQGAPFDPSLLSQALFSVYANTKRKDQRPWWGKPMRPD</sequence>